<dbReference type="SMART" id="SM00312">
    <property type="entry name" value="PX"/>
    <property type="match status" value="1"/>
</dbReference>
<dbReference type="Pfam" id="PF09325">
    <property type="entry name" value="Vps5"/>
    <property type="match status" value="1"/>
</dbReference>
<dbReference type="InterPro" id="IPR015404">
    <property type="entry name" value="Vps5_C"/>
</dbReference>
<evidence type="ECO:0000313" key="4">
    <source>
        <dbReference type="EMBL" id="CAG5113919.1"/>
    </source>
</evidence>
<evidence type="ECO:0000256" key="2">
    <source>
        <dbReference type="ARBA" id="ARBA00022927"/>
    </source>
</evidence>
<keyword evidence="2" id="KW-0813">Transport</keyword>
<reference evidence="4 5" key="1">
    <citation type="submission" date="2021-04" db="EMBL/GenBank/DDBJ databases">
        <authorList>
            <person name="Bliznina A."/>
        </authorList>
    </citation>
    <scope>NUCLEOTIDE SEQUENCE [LARGE SCALE GENOMIC DNA]</scope>
</reference>
<dbReference type="PANTHER" id="PTHR10555">
    <property type="entry name" value="SORTING NEXIN"/>
    <property type="match status" value="1"/>
</dbReference>
<name>A0ABN7T8Z2_OIKDI</name>
<dbReference type="CDD" id="cd07623">
    <property type="entry name" value="BAR_SNX1_2"/>
    <property type="match status" value="1"/>
</dbReference>
<dbReference type="Gene3D" id="3.30.1520.10">
    <property type="entry name" value="Phox-like domain"/>
    <property type="match status" value="1"/>
</dbReference>
<dbReference type="EMBL" id="OU015567">
    <property type="protein sequence ID" value="CAG5113919.1"/>
    <property type="molecule type" value="Genomic_DNA"/>
</dbReference>
<organism evidence="4 5">
    <name type="scientific">Oikopleura dioica</name>
    <name type="common">Tunicate</name>
    <dbReference type="NCBI Taxonomy" id="34765"/>
    <lineage>
        <taxon>Eukaryota</taxon>
        <taxon>Metazoa</taxon>
        <taxon>Chordata</taxon>
        <taxon>Tunicata</taxon>
        <taxon>Appendicularia</taxon>
        <taxon>Copelata</taxon>
        <taxon>Oikopleuridae</taxon>
        <taxon>Oikopleura</taxon>
    </lineage>
</organism>
<dbReference type="Pfam" id="PF00787">
    <property type="entry name" value="PX"/>
    <property type="match status" value="1"/>
</dbReference>
<dbReference type="InterPro" id="IPR036871">
    <property type="entry name" value="PX_dom_sf"/>
</dbReference>
<dbReference type="Proteomes" id="UP001158576">
    <property type="component" value="Chromosome 2"/>
</dbReference>
<feature type="domain" description="PX" evidence="3">
    <location>
        <begin position="650"/>
        <end position="774"/>
    </location>
</feature>
<evidence type="ECO:0000256" key="1">
    <source>
        <dbReference type="ARBA" id="ARBA00010883"/>
    </source>
</evidence>
<gene>
    <name evidence="4" type="ORF">OKIOD_LOCUS16774</name>
</gene>
<dbReference type="InterPro" id="IPR001683">
    <property type="entry name" value="PX_dom"/>
</dbReference>
<sequence length="1029" mass="115376">MKDKRNRKHNSPWNSRFDHSPQCQSWASSIIAHRALSRVHSPDYLDSCRRALKLAAEIFADQSRECLSIIGGDVLPEEICQKIVRMAIFSDKETLRNEQLKKLGVAVYLIYESLLRMLAGDISEASCWSPLSFISRLHLLNEAIDEYCFTRNEKPSYKLLHPLPGSYLITCPYAWPWVPLRRGKELVLQNVETMNSILLQTSSTGFVSFCVTDNFVVTIETQSRRLTKYFETLSVSDSGLNDTDGNSTSSSDVAERVSLLNVFSISTGQFLYPIALNELDYDYDSDDEPVRLFHNQKNEILVVIERENSLIPSIHQEKGVISLVIRDEKSKSKASLLDKEFGQGSLLEFLNNEKASLSIWHPVCTQGGPLRRKEECHDFSTLKDKPTSVVSPIDSETVQIKCKTGYVTRAVSPRIKPRSYRQYRSSLSTSRFYTINELVSHFCEISHAGRLLRVSLADGTLLLELNADALLYWEKHDSRILAADCCWPKILIVIEYEESIWAIDTEETIAFQTVLIASIESGSLCDIKVLEVSRSDPQEVCKECESLDKLVPNRVPESGPLVSQLPIRLSSTESSDVFASAVSTQEAASAPVPVPVPVVTPVPSAVTPAAPVPKSPPKQSIDLFADESPAKAPAPTIQPSNGVASAPSGTVNDIKIIISDPRKAGDGIGAFIVFTVKTETSRSGWGGKVFEVNRRFSDFLGLYEKLAGRYQHKGYFIFPAPEKSISSFTKVKIGNEDDMFVQRRQQQLQRWINNIAKHAALTRDIDFQGFLTQDTIAPSTSTRALSAAGMLRLVGKVENVITKQVTQKMPETDSWFEDRSASVENLQAQLKRLSMASGNLSVHRRELGLSSGNLARASNMLANAEDKQDLSRRLANVGTIYENLGEIYTDLSDKDLYDFSELLSDQVRGLDGIKNILEARQKMWQNWQSSEQGLMKKRDAVTRLQATGRTEKIPGAELEIKEWETKAATAKKGFEDMSAVAKKEINTWETQRVAETKMFILKWMKHMLEAEKKVVAMWEKYLPKTQNVK</sequence>
<evidence type="ECO:0000313" key="5">
    <source>
        <dbReference type="Proteomes" id="UP001158576"/>
    </source>
</evidence>
<dbReference type="SUPFAM" id="SSF64268">
    <property type="entry name" value="PX domain"/>
    <property type="match status" value="1"/>
</dbReference>
<proteinExistence type="inferred from homology"/>
<keyword evidence="2" id="KW-0653">Protein transport</keyword>
<dbReference type="InterPro" id="IPR027267">
    <property type="entry name" value="AH/BAR_dom_sf"/>
</dbReference>
<comment type="similarity">
    <text evidence="1">Belongs to the sorting nexin family.</text>
</comment>
<accession>A0ABN7T8Z2</accession>
<dbReference type="PANTHER" id="PTHR10555:SF170">
    <property type="entry name" value="FI18122P1"/>
    <property type="match status" value="1"/>
</dbReference>
<keyword evidence="5" id="KW-1185">Reference proteome</keyword>
<dbReference type="Gene3D" id="1.20.1270.60">
    <property type="entry name" value="Arfaptin homology (AH) domain/BAR domain"/>
    <property type="match status" value="1"/>
</dbReference>
<protein>
    <submittedName>
        <fullName evidence="4">Oidioi.mRNA.OKI2018_I69.chr2.g8009.t1.cds</fullName>
    </submittedName>
</protein>
<evidence type="ECO:0000259" key="3">
    <source>
        <dbReference type="SMART" id="SM00312"/>
    </source>
</evidence>